<dbReference type="InterPro" id="IPR011856">
    <property type="entry name" value="tRNA_endonuc-like_dom_sf"/>
</dbReference>
<dbReference type="GO" id="GO:0003676">
    <property type="term" value="F:nucleic acid binding"/>
    <property type="evidence" value="ECO:0007669"/>
    <property type="project" value="InterPro"/>
</dbReference>
<sequence length="120" mass="14105">MAKHNELGRKGEEAAVNCLKRKGHRVLERNWSFSGYEIDIISEYEEFIVFVEVKTRSSVEWGNPENAVTEQRMRRMIRAASHYLKINHIDKPARFDIVTVIGKEQNFELEHIEDAFLPFL</sequence>
<proteinExistence type="inferred from homology"/>
<dbReference type="PANTHER" id="PTHR34039">
    <property type="entry name" value="UPF0102 PROTEIN YRAN"/>
    <property type="match status" value="1"/>
</dbReference>
<protein>
    <recommendedName>
        <fullName evidence="2">UPF0102 protein PSM36_0663</fullName>
    </recommendedName>
</protein>
<dbReference type="CDD" id="cd20736">
    <property type="entry name" value="PoNe_Nuclease"/>
    <property type="match status" value="1"/>
</dbReference>
<keyword evidence="4" id="KW-1185">Reference proteome</keyword>
<dbReference type="PANTHER" id="PTHR34039:SF1">
    <property type="entry name" value="UPF0102 PROTEIN YRAN"/>
    <property type="match status" value="1"/>
</dbReference>
<name>A0A1R3ST17_9BACT</name>
<evidence type="ECO:0000256" key="1">
    <source>
        <dbReference type="ARBA" id="ARBA00006738"/>
    </source>
</evidence>
<reference evidence="3 4" key="1">
    <citation type="submission" date="2016-08" db="EMBL/GenBank/DDBJ databases">
        <authorList>
            <person name="Seilhamer J.J."/>
        </authorList>
    </citation>
    <scope>NUCLEOTIDE SEQUENCE [LARGE SCALE GENOMIC DNA]</scope>
    <source>
        <strain evidence="3">M3/6</strain>
    </source>
</reference>
<dbReference type="Pfam" id="PF02021">
    <property type="entry name" value="UPF0102"/>
    <property type="match status" value="1"/>
</dbReference>
<dbReference type="Proteomes" id="UP000187464">
    <property type="component" value="Chromosome I"/>
</dbReference>
<dbReference type="EMBL" id="LT605205">
    <property type="protein sequence ID" value="SCD19493.1"/>
    <property type="molecule type" value="Genomic_DNA"/>
</dbReference>
<dbReference type="HAMAP" id="MF_00048">
    <property type="entry name" value="UPF0102"/>
    <property type="match status" value="1"/>
</dbReference>
<dbReference type="RefSeq" id="WP_076928809.1">
    <property type="nucleotide sequence ID" value="NZ_DAMBAO010000016.1"/>
</dbReference>
<organism evidence="3 4">
    <name type="scientific">Proteiniphilum saccharofermentans</name>
    <dbReference type="NCBI Taxonomy" id="1642647"/>
    <lineage>
        <taxon>Bacteria</taxon>
        <taxon>Pseudomonadati</taxon>
        <taxon>Bacteroidota</taxon>
        <taxon>Bacteroidia</taxon>
        <taxon>Bacteroidales</taxon>
        <taxon>Dysgonomonadaceae</taxon>
        <taxon>Proteiniphilum</taxon>
    </lineage>
</organism>
<comment type="similarity">
    <text evidence="1 2">Belongs to the UPF0102 family.</text>
</comment>
<dbReference type="STRING" id="1642647.PSM36_0663"/>
<accession>A0A1R3ST17</accession>
<dbReference type="KEGG" id="psac:PSM36_0663"/>
<dbReference type="NCBIfam" id="NF009150">
    <property type="entry name" value="PRK12497.1-3"/>
    <property type="match status" value="1"/>
</dbReference>
<dbReference type="SUPFAM" id="SSF52980">
    <property type="entry name" value="Restriction endonuclease-like"/>
    <property type="match status" value="1"/>
</dbReference>
<dbReference type="InterPro" id="IPR011335">
    <property type="entry name" value="Restrct_endonuc-II-like"/>
</dbReference>
<dbReference type="InterPro" id="IPR003509">
    <property type="entry name" value="UPF0102_YraN-like"/>
</dbReference>
<evidence type="ECO:0000313" key="3">
    <source>
        <dbReference type="EMBL" id="SCD19493.1"/>
    </source>
</evidence>
<evidence type="ECO:0000313" key="4">
    <source>
        <dbReference type="Proteomes" id="UP000187464"/>
    </source>
</evidence>
<dbReference type="AlphaFoldDB" id="A0A1R3ST17"/>
<evidence type="ECO:0000256" key="2">
    <source>
        <dbReference type="HAMAP-Rule" id="MF_00048"/>
    </source>
</evidence>
<dbReference type="Gene3D" id="3.40.1350.10">
    <property type="match status" value="1"/>
</dbReference>
<gene>
    <name evidence="3" type="ORF">PSM36_0663</name>
</gene>